<dbReference type="InParanoid" id="B4LUR2"/>
<dbReference type="GO" id="GO:0016298">
    <property type="term" value="F:lipase activity"/>
    <property type="evidence" value="ECO:0007669"/>
    <property type="project" value="InterPro"/>
</dbReference>
<dbReference type="GO" id="GO:0005615">
    <property type="term" value="C:extracellular space"/>
    <property type="evidence" value="ECO:0007669"/>
    <property type="project" value="TreeGrafter"/>
</dbReference>
<name>B4LUR2_DROVI</name>
<dbReference type="eggNOG" id="ENOG502SH66">
    <property type="taxonomic scope" value="Eukaryota"/>
</dbReference>
<organism evidence="7 8">
    <name type="scientific">Drosophila virilis</name>
    <name type="common">Fruit fly</name>
    <dbReference type="NCBI Taxonomy" id="7244"/>
    <lineage>
        <taxon>Eukaryota</taxon>
        <taxon>Metazoa</taxon>
        <taxon>Ecdysozoa</taxon>
        <taxon>Arthropoda</taxon>
        <taxon>Hexapoda</taxon>
        <taxon>Insecta</taxon>
        <taxon>Pterygota</taxon>
        <taxon>Neoptera</taxon>
        <taxon>Endopterygota</taxon>
        <taxon>Diptera</taxon>
        <taxon>Brachycera</taxon>
        <taxon>Muscomorpha</taxon>
        <taxon>Ephydroidea</taxon>
        <taxon>Drosophilidae</taxon>
        <taxon>Drosophila</taxon>
    </lineage>
</organism>
<evidence type="ECO:0000256" key="1">
    <source>
        <dbReference type="ARBA" id="ARBA00004613"/>
    </source>
</evidence>
<evidence type="ECO:0000313" key="7">
    <source>
        <dbReference type="EMBL" id="EDW64239.1"/>
    </source>
</evidence>
<accession>B4LUR2</accession>
<dbReference type="PRINTS" id="PR00821">
    <property type="entry name" value="TAGLIPASE"/>
</dbReference>
<evidence type="ECO:0000256" key="4">
    <source>
        <dbReference type="RuleBase" id="RU004262"/>
    </source>
</evidence>
<comment type="subcellular location">
    <subcellularLocation>
        <location evidence="1">Secreted</location>
    </subcellularLocation>
</comment>
<feature type="signal peptide" evidence="5">
    <location>
        <begin position="1"/>
        <end position="18"/>
    </location>
</feature>
<sequence>MLKLWLILGCLSFELVIGIPEQNCFTLSDDSCPNSNITFWLYNAAKPNGRKLKLNGQDGFKYNTSRPLKVLIHGFANNRTQSPNFELLPEFLRIPNLDVISIDYSRLAADPCYTEAVHNSHFVGRCVAHFLVQLMHNRRLHPSHLHFIGFGLGAHVAGFASKLLAQINVRVAHITALDPAKPLFLTNNKNERLDKTDANFVDVVHSDIFLHGLMLPIGHVDFYPNKGVVQPNCGPINELSTHECYHKRAAVYYAESIHSQAGFWAFRCRDLLSFVMNSCQPNQELELLGYRTRPTARGSYFLSTNDSTPYALGQNFNDMDRSLYGKNFLGDALVSKLHELAAESK</sequence>
<dbReference type="EMBL" id="CH940649">
    <property type="protein sequence ID" value="EDW64239.1"/>
    <property type="molecule type" value="Genomic_DNA"/>
</dbReference>
<dbReference type="KEGG" id="dvi:6628865"/>
<dbReference type="PANTHER" id="PTHR11610:SF177">
    <property type="entry name" value="IP13478P-RELATED"/>
    <property type="match status" value="1"/>
</dbReference>
<dbReference type="PANTHER" id="PTHR11610">
    <property type="entry name" value="LIPASE"/>
    <property type="match status" value="1"/>
</dbReference>
<dbReference type="CDD" id="cd00707">
    <property type="entry name" value="Pancreat_lipase_like"/>
    <property type="match status" value="1"/>
</dbReference>
<dbReference type="FunFam" id="3.40.50.1820:FF:000076">
    <property type="entry name" value="phospholipase A1"/>
    <property type="match status" value="1"/>
</dbReference>
<dbReference type="HOGENOM" id="CLU_027171_2_2_1"/>
<comment type="similarity">
    <text evidence="2 4">Belongs to the AB hydrolase superfamily. Lipase family.</text>
</comment>
<dbReference type="SMR" id="B4LUR2"/>
<dbReference type="PhylomeDB" id="B4LUR2"/>
<dbReference type="OrthoDB" id="8183961at2759"/>
<dbReference type="Proteomes" id="UP000008792">
    <property type="component" value="Unassembled WGS sequence"/>
</dbReference>
<reference evidence="7 8" key="1">
    <citation type="journal article" date="2007" name="Nature">
        <title>Evolution of genes and genomes on the Drosophila phylogeny.</title>
        <authorList>
            <consortium name="Drosophila 12 Genomes Consortium"/>
            <person name="Clark A.G."/>
            <person name="Eisen M.B."/>
            <person name="Smith D.R."/>
            <person name="Bergman C.M."/>
            <person name="Oliver B."/>
            <person name="Markow T.A."/>
            <person name="Kaufman T.C."/>
            <person name="Kellis M."/>
            <person name="Gelbart W."/>
            <person name="Iyer V.N."/>
            <person name="Pollard D.A."/>
            <person name="Sackton T.B."/>
            <person name="Larracuente A.M."/>
            <person name="Singh N.D."/>
            <person name="Abad J.P."/>
            <person name="Abt D.N."/>
            <person name="Adryan B."/>
            <person name="Aguade M."/>
            <person name="Akashi H."/>
            <person name="Anderson W.W."/>
            <person name="Aquadro C.F."/>
            <person name="Ardell D.H."/>
            <person name="Arguello R."/>
            <person name="Artieri C.G."/>
            <person name="Barbash D.A."/>
            <person name="Barker D."/>
            <person name="Barsanti P."/>
            <person name="Batterham P."/>
            <person name="Batzoglou S."/>
            <person name="Begun D."/>
            <person name="Bhutkar A."/>
            <person name="Blanco E."/>
            <person name="Bosak S.A."/>
            <person name="Bradley R.K."/>
            <person name="Brand A.D."/>
            <person name="Brent M.R."/>
            <person name="Brooks A.N."/>
            <person name="Brown R.H."/>
            <person name="Butlin R.K."/>
            <person name="Caggese C."/>
            <person name="Calvi B.R."/>
            <person name="Bernardo de Carvalho A."/>
            <person name="Caspi A."/>
            <person name="Castrezana S."/>
            <person name="Celniker S.E."/>
            <person name="Chang J.L."/>
            <person name="Chapple C."/>
            <person name="Chatterji S."/>
            <person name="Chinwalla A."/>
            <person name="Civetta A."/>
            <person name="Clifton S.W."/>
            <person name="Comeron J.M."/>
            <person name="Costello J.C."/>
            <person name="Coyne J.A."/>
            <person name="Daub J."/>
            <person name="David R.G."/>
            <person name="Delcher A.L."/>
            <person name="Delehaunty K."/>
            <person name="Do C.B."/>
            <person name="Ebling H."/>
            <person name="Edwards K."/>
            <person name="Eickbush T."/>
            <person name="Evans J.D."/>
            <person name="Filipski A."/>
            <person name="Findeiss S."/>
            <person name="Freyhult E."/>
            <person name="Fulton L."/>
            <person name="Fulton R."/>
            <person name="Garcia A.C."/>
            <person name="Gardiner A."/>
            <person name="Garfield D.A."/>
            <person name="Garvin B.E."/>
            <person name="Gibson G."/>
            <person name="Gilbert D."/>
            <person name="Gnerre S."/>
            <person name="Godfrey J."/>
            <person name="Good R."/>
            <person name="Gotea V."/>
            <person name="Gravely B."/>
            <person name="Greenberg A.J."/>
            <person name="Griffiths-Jones S."/>
            <person name="Gross S."/>
            <person name="Guigo R."/>
            <person name="Gustafson E.A."/>
            <person name="Haerty W."/>
            <person name="Hahn M.W."/>
            <person name="Halligan D.L."/>
            <person name="Halpern A.L."/>
            <person name="Halter G.M."/>
            <person name="Han M.V."/>
            <person name="Heger A."/>
            <person name="Hillier L."/>
            <person name="Hinrichs A.S."/>
            <person name="Holmes I."/>
            <person name="Hoskins R.A."/>
            <person name="Hubisz M.J."/>
            <person name="Hultmark D."/>
            <person name="Huntley M.A."/>
            <person name="Jaffe D.B."/>
            <person name="Jagadeeshan S."/>
            <person name="Jeck W.R."/>
            <person name="Johnson J."/>
            <person name="Jones C.D."/>
            <person name="Jordan W.C."/>
            <person name="Karpen G.H."/>
            <person name="Kataoka E."/>
            <person name="Keightley P.D."/>
            <person name="Kheradpour P."/>
            <person name="Kirkness E.F."/>
            <person name="Koerich L.B."/>
            <person name="Kristiansen K."/>
            <person name="Kudrna D."/>
            <person name="Kulathinal R.J."/>
            <person name="Kumar S."/>
            <person name="Kwok R."/>
            <person name="Lander E."/>
            <person name="Langley C.H."/>
            <person name="Lapoint R."/>
            <person name="Lazzaro B.P."/>
            <person name="Lee S.J."/>
            <person name="Levesque L."/>
            <person name="Li R."/>
            <person name="Lin C.F."/>
            <person name="Lin M.F."/>
            <person name="Lindblad-Toh K."/>
            <person name="Llopart A."/>
            <person name="Long M."/>
            <person name="Low L."/>
            <person name="Lozovsky E."/>
            <person name="Lu J."/>
            <person name="Luo M."/>
            <person name="Machado C.A."/>
            <person name="Makalowski W."/>
            <person name="Marzo M."/>
            <person name="Matsuda M."/>
            <person name="Matzkin L."/>
            <person name="McAllister B."/>
            <person name="McBride C.S."/>
            <person name="McKernan B."/>
            <person name="McKernan K."/>
            <person name="Mendez-Lago M."/>
            <person name="Minx P."/>
            <person name="Mollenhauer M.U."/>
            <person name="Montooth K."/>
            <person name="Mount S.M."/>
            <person name="Mu X."/>
            <person name="Myers E."/>
            <person name="Negre B."/>
            <person name="Newfeld S."/>
            <person name="Nielsen R."/>
            <person name="Noor M.A."/>
            <person name="O'Grady P."/>
            <person name="Pachter L."/>
            <person name="Papaceit M."/>
            <person name="Parisi M.J."/>
            <person name="Parisi M."/>
            <person name="Parts L."/>
            <person name="Pedersen J.S."/>
            <person name="Pesole G."/>
            <person name="Phillippy A.M."/>
            <person name="Ponting C.P."/>
            <person name="Pop M."/>
            <person name="Porcelli D."/>
            <person name="Powell J.R."/>
            <person name="Prohaska S."/>
            <person name="Pruitt K."/>
            <person name="Puig M."/>
            <person name="Quesneville H."/>
            <person name="Ram K.R."/>
            <person name="Rand D."/>
            <person name="Rasmussen M.D."/>
            <person name="Reed L.K."/>
            <person name="Reenan R."/>
            <person name="Reily A."/>
            <person name="Remington K.A."/>
            <person name="Rieger T.T."/>
            <person name="Ritchie M.G."/>
            <person name="Robin C."/>
            <person name="Rogers Y.H."/>
            <person name="Rohde C."/>
            <person name="Rozas J."/>
            <person name="Rubenfield M.J."/>
            <person name="Ruiz A."/>
            <person name="Russo S."/>
            <person name="Salzberg S.L."/>
            <person name="Sanchez-Gracia A."/>
            <person name="Saranga D.J."/>
            <person name="Sato H."/>
            <person name="Schaeffer S.W."/>
            <person name="Schatz M.C."/>
            <person name="Schlenke T."/>
            <person name="Schwartz R."/>
            <person name="Segarra C."/>
            <person name="Singh R.S."/>
            <person name="Sirot L."/>
            <person name="Sirota M."/>
            <person name="Sisneros N.B."/>
            <person name="Smith C.D."/>
            <person name="Smith T.F."/>
            <person name="Spieth J."/>
            <person name="Stage D.E."/>
            <person name="Stark A."/>
            <person name="Stephan W."/>
            <person name="Strausberg R.L."/>
            <person name="Strempel S."/>
            <person name="Sturgill D."/>
            <person name="Sutton G."/>
            <person name="Sutton G.G."/>
            <person name="Tao W."/>
            <person name="Teichmann S."/>
            <person name="Tobari Y.N."/>
            <person name="Tomimura Y."/>
            <person name="Tsolas J.M."/>
            <person name="Valente V.L."/>
            <person name="Venter E."/>
            <person name="Venter J.C."/>
            <person name="Vicario S."/>
            <person name="Vieira F.G."/>
            <person name="Vilella A.J."/>
            <person name="Villasante A."/>
            <person name="Walenz B."/>
            <person name="Wang J."/>
            <person name="Wasserman M."/>
            <person name="Watts T."/>
            <person name="Wilson D."/>
            <person name="Wilson R.K."/>
            <person name="Wing R.A."/>
            <person name="Wolfner M.F."/>
            <person name="Wong A."/>
            <person name="Wong G.K."/>
            <person name="Wu C.I."/>
            <person name="Wu G."/>
            <person name="Yamamoto D."/>
            <person name="Yang H.P."/>
            <person name="Yang S.P."/>
            <person name="Yorke J.A."/>
            <person name="Yoshida K."/>
            <person name="Zdobnov E."/>
            <person name="Zhang P."/>
            <person name="Zhang Y."/>
            <person name="Zimin A.V."/>
            <person name="Baldwin J."/>
            <person name="Abdouelleil A."/>
            <person name="Abdulkadir J."/>
            <person name="Abebe A."/>
            <person name="Abera B."/>
            <person name="Abreu J."/>
            <person name="Acer S.C."/>
            <person name="Aftuck L."/>
            <person name="Alexander A."/>
            <person name="An P."/>
            <person name="Anderson E."/>
            <person name="Anderson S."/>
            <person name="Arachi H."/>
            <person name="Azer M."/>
            <person name="Bachantsang P."/>
            <person name="Barry A."/>
            <person name="Bayul T."/>
            <person name="Berlin A."/>
            <person name="Bessette D."/>
            <person name="Bloom T."/>
            <person name="Blye J."/>
            <person name="Boguslavskiy L."/>
            <person name="Bonnet C."/>
            <person name="Boukhgalter B."/>
            <person name="Bourzgui I."/>
            <person name="Brown A."/>
            <person name="Cahill P."/>
            <person name="Channer S."/>
            <person name="Cheshatsang Y."/>
            <person name="Chuda L."/>
            <person name="Citroen M."/>
            <person name="Collymore A."/>
            <person name="Cooke P."/>
            <person name="Costello M."/>
            <person name="D'Aco K."/>
            <person name="Daza R."/>
            <person name="De Haan G."/>
            <person name="DeGray S."/>
            <person name="DeMaso C."/>
            <person name="Dhargay N."/>
            <person name="Dooley K."/>
            <person name="Dooley E."/>
            <person name="Doricent M."/>
            <person name="Dorje P."/>
            <person name="Dorjee K."/>
            <person name="Dupes A."/>
            <person name="Elong R."/>
            <person name="Falk J."/>
            <person name="Farina A."/>
            <person name="Faro S."/>
            <person name="Ferguson D."/>
            <person name="Fisher S."/>
            <person name="Foley C.D."/>
            <person name="Franke A."/>
            <person name="Friedrich D."/>
            <person name="Gadbois L."/>
            <person name="Gearin G."/>
            <person name="Gearin C.R."/>
            <person name="Giannoukos G."/>
            <person name="Goode T."/>
            <person name="Graham J."/>
            <person name="Grandbois E."/>
            <person name="Grewal S."/>
            <person name="Gyaltsen K."/>
            <person name="Hafez N."/>
            <person name="Hagos B."/>
            <person name="Hall J."/>
            <person name="Henson C."/>
            <person name="Hollinger A."/>
            <person name="Honan T."/>
            <person name="Huard M.D."/>
            <person name="Hughes L."/>
            <person name="Hurhula B."/>
            <person name="Husby M.E."/>
            <person name="Kamat A."/>
            <person name="Kanga B."/>
            <person name="Kashin S."/>
            <person name="Khazanovich D."/>
            <person name="Kisner P."/>
            <person name="Lance K."/>
            <person name="Lara M."/>
            <person name="Lee W."/>
            <person name="Lennon N."/>
            <person name="Letendre F."/>
            <person name="LeVine R."/>
            <person name="Lipovsky A."/>
            <person name="Liu X."/>
            <person name="Liu J."/>
            <person name="Liu S."/>
            <person name="Lokyitsang T."/>
            <person name="Lokyitsang Y."/>
            <person name="Lubonja R."/>
            <person name="Lui A."/>
            <person name="MacDonald P."/>
            <person name="Magnisalis V."/>
            <person name="Maru K."/>
            <person name="Matthews C."/>
            <person name="McCusker W."/>
            <person name="McDonough S."/>
            <person name="Mehta T."/>
            <person name="Meldrim J."/>
            <person name="Meneus L."/>
            <person name="Mihai O."/>
            <person name="Mihalev A."/>
            <person name="Mihova T."/>
            <person name="Mittelman R."/>
            <person name="Mlenga V."/>
            <person name="Montmayeur A."/>
            <person name="Mulrain L."/>
            <person name="Navidi A."/>
            <person name="Naylor J."/>
            <person name="Negash T."/>
            <person name="Nguyen T."/>
            <person name="Nguyen N."/>
            <person name="Nicol R."/>
            <person name="Norbu C."/>
            <person name="Norbu N."/>
            <person name="Novod N."/>
            <person name="O'Neill B."/>
            <person name="Osman S."/>
            <person name="Markiewicz E."/>
            <person name="Oyono O.L."/>
            <person name="Patti C."/>
            <person name="Phunkhang P."/>
            <person name="Pierre F."/>
            <person name="Priest M."/>
            <person name="Raghuraman S."/>
            <person name="Rege F."/>
            <person name="Reyes R."/>
            <person name="Rise C."/>
            <person name="Rogov P."/>
            <person name="Ross K."/>
            <person name="Ryan E."/>
            <person name="Settipalli S."/>
            <person name="Shea T."/>
            <person name="Sherpa N."/>
            <person name="Shi L."/>
            <person name="Shih D."/>
            <person name="Sparrow T."/>
            <person name="Spaulding J."/>
            <person name="Stalker J."/>
            <person name="Stange-Thomann N."/>
            <person name="Stavropoulos S."/>
            <person name="Stone C."/>
            <person name="Strader C."/>
            <person name="Tesfaye S."/>
            <person name="Thomson T."/>
            <person name="Thoulutsang Y."/>
            <person name="Thoulutsang D."/>
            <person name="Topham K."/>
            <person name="Topping I."/>
            <person name="Tsamla T."/>
            <person name="Vassiliev H."/>
            <person name="Vo A."/>
            <person name="Wangchuk T."/>
            <person name="Wangdi T."/>
            <person name="Weiand M."/>
            <person name="Wilkinson J."/>
            <person name="Wilson A."/>
            <person name="Yadav S."/>
            <person name="Young G."/>
            <person name="Yu Q."/>
            <person name="Zembek L."/>
            <person name="Zhong D."/>
            <person name="Zimmer A."/>
            <person name="Zwirko Z."/>
            <person name="Jaffe D.B."/>
            <person name="Alvarez P."/>
            <person name="Brockman W."/>
            <person name="Butler J."/>
            <person name="Chin C."/>
            <person name="Gnerre S."/>
            <person name="Grabherr M."/>
            <person name="Kleber M."/>
            <person name="Mauceli E."/>
            <person name="MacCallum I."/>
        </authorList>
    </citation>
    <scope>NUCLEOTIDE SEQUENCE [LARGE SCALE GENOMIC DNA]</scope>
    <source>
        <strain evidence="8">Tucson 15010-1051.87</strain>
    </source>
</reference>
<gene>
    <name evidence="7" type="primary">Dvir\GJ17356</name>
    <name evidence="7" type="ORF">Dvir_GJ17356</name>
</gene>
<evidence type="ECO:0000256" key="3">
    <source>
        <dbReference type="ARBA" id="ARBA00022525"/>
    </source>
</evidence>
<dbReference type="FunCoup" id="B4LUR2">
    <property type="interactions" value="41"/>
</dbReference>
<dbReference type="InterPro" id="IPR013818">
    <property type="entry name" value="Lipase"/>
</dbReference>
<feature type="chain" id="PRO_5002816753" description="Lipase domain-containing protein" evidence="5">
    <location>
        <begin position="19"/>
        <end position="345"/>
    </location>
</feature>
<evidence type="ECO:0000256" key="2">
    <source>
        <dbReference type="ARBA" id="ARBA00010701"/>
    </source>
</evidence>
<evidence type="ECO:0000259" key="6">
    <source>
        <dbReference type="Pfam" id="PF00151"/>
    </source>
</evidence>
<dbReference type="AlphaFoldDB" id="B4LUR2"/>
<dbReference type="InterPro" id="IPR033906">
    <property type="entry name" value="Lipase_N"/>
</dbReference>
<dbReference type="GO" id="GO:0016042">
    <property type="term" value="P:lipid catabolic process"/>
    <property type="evidence" value="ECO:0007669"/>
    <property type="project" value="TreeGrafter"/>
</dbReference>
<keyword evidence="3" id="KW-0964">Secreted</keyword>
<dbReference type="SUPFAM" id="SSF53474">
    <property type="entry name" value="alpha/beta-Hydrolases"/>
    <property type="match status" value="1"/>
</dbReference>
<dbReference type="InterPro" id="IPR029058">
    <property type="entry name" value="AB_hydrolase_fold"/>
</dbReference>
<feature type="domain" description="Lipase" evidence="6">
    <location>
        <begin position="25"/>
        <end position="310"/>
    </location>
</feature>
<keyword evidence="5" id="KW-0732">Signal</keyword>
<keyword evidence="8" id="KW-1185">Reference proteome</keyword>
<keyword evidence="7" id="KW-0378">Hydrolase</keyword>
<dbReference type="OMA" id="FCPNANI"/>
<protein>
    <recommendedName>
        <fullName evidence="6">Lipase domain-containing protein</fullName>
    </recommendedName>
</protein>
<dbReference type="GO" id="GO:0017171">
    <property type="term" value="F:serine hydrolase activity"/>
    <property type="evidence" value="ECO:0007669"/>
    <property type="project" value="TreeGrafter"/>
</dbReference>
<evidence type="ECO:0000256" key="5">
    <source>
        <dbReference type="SAM" id="SignalP"/>
    </source>
</evidence>
<evidence type="ECO:0000313" key="8">
    <source>
        <dbReference type="Proteomes" id="UP000008792"/>
    </source>
</evidence>
<dbReference type="Pfam" id="PF00151">
    <property type="entry name" value="Lipase"/>
    <property type="match status" value="1"/>
</dbReference>
<dbReference type="Gene3D" id="3.40.50.1820">
    <property type="entry name" value="alpha/beta hydrolase"/>
    <property type="match status" value="1"/>
</dbReference>
<proteinExistence type="inferred from homology"/>
<dbReference type="InterPro" id="IPR000734">
    <property type="entry name" value="TAG_lipase"/>
</dbReference>